<sequence>MRIVRFLRRTRPGHPPSSFTAAFFSLNTQNESVPNNENLDRKFVNLFFSRSQFASKLIGRASPCRQPVPPGDFFLSIISTNYLHARPRSPRSPIYTREPMYIYICICIYTSRYNFTKETSERRIITLSG</sequence>
<organism evidence="1 2">
    <name type="scientific">Melipona bicolor</name>
    <dbReference type="NCBI Taxonomy" id="60889"/>
    <lineage>
        <taxon>Eukaryota</taxon>
        <taxon>Metazoa</taxon>
        <taxon>Ecdysozoa</taxon>
        <taxon>Arthropoda</taxon>
        <taxon>Hexapoda</taxon>
        <taxon>Insecta</taxon>
        <taxon>Pterygota</taxon>
        <taxon>Neoptera</taxon>
        <taxon>Endopterygota</taxon>
        <taxon>Hymenoptera</taxon>
        <taxon>Apocrita</taxon>
        <taxon>Aculeata</taxon>
        <taxon>Apoidea</taxon>
        <taxon>Anthophila</taxon>
        <taxon>Apidae</taxon>
        <taxon>Melipona</taxon>
    </lineage>
</organism>
<proteinExistence type="predicted"/>
<protein>
    <submittedName>
        <fullName evidence="1">Uncharacterized protein</fullName>
    </submittedName>
</protein>
<evidence type="ECO:0000313" key="2">
    <source>
        <dbReference type="Proteomes" id="UP001177670"/>
    </source>
</evidence>
<dbReference type="EMBL" id="JAHYIQ010000006">
    <property type="protein sequence ID" value="KAK1130970.1"/>
    <property type="molecule type" value="Genomic_DNA"/>
</dbReference>
<evidence type="ECO:0000313" key="1">
    <source>
        <dbReference type="EMBL" id="KAK1130970.1"/>
    </source>
</evidence>
<gene>
    <name evidence="1" type="ORF">K0M31_017275</name>
</gene>
<accession>A0AA40G4J2</accession>
<name>A0AA40G4J2_9HYME</name>
<reference evidence="1" key="1">
    <citation type="submission" date="2021-10" db="EMBL/GenBank/DDBJ databases">
        <title>Melipona bicolor Genome sequencing and assembly.</title>
        <authorList>
            <person name="Araujo N.S."/>
            <person name="Arias M.C."/>
        </authorList>
    </citation>
    <scope>NUCLEOTIDE SEQUENCE</scope>
    <source>
        <strain evidence="1">USP_2M_L1-L4_2017</strain>
        <tissue evidence="1">Whole body</tissue>
    </source>
</reference>
<keyword evidence="2" id="KW-1185">Reference proteome</keyword>
<comment type="caution">
    <text evidence="1">The sequence shown here is derived from an EMBL/GenBank/DDBJ whole genome shotgun (WGS) entry which is preliminary data.</text>
</comment>
<dbReference type="Proteomes" id="UP001177670">
    <property type="component" value="Unassembled WGS sequence"/>
</dbReference>
<dbReference type="AlphaFoldDB" id="A0AA40G4J2"/>